<feature type="region of interest" description="Disordered" evidence="1">
    <location>
        <begin position="1"/>
        <end position="68"/>
    </location>
</feature>
<organism evidence="2 3">
    <name type="scientific">Pleurodeles waltl</name>
    <name type="common">Iberian ribbed newt</name>
    <dbReference type="NCBI Taxonomy" id="8319"/>
    <lineage>
        <taxon>Eukaryota</taxon>
        <taxon>Metazoa</taxon>
        <taxon>Chordata</taxon>
        <taxon>Craniata</taxon>
        <taxon>Vertebrata</taxon>
        <taxon>Euteleostomi</taxon>
        <taxon>Amphibia</taxon>
        <taxon>Batrachia</taxon>
        <taxon>Caudata</taxon>
        <taxon>Salamandroidea</taxon>
        <taxon>Salamandridae</taxon>
        <taxon>Pleurodelinae</taxon>
        <taxon>Pleurodeles</taxon>
    </lineage>
</organism>
<dbReference type="AlphaFoldDB" id="A0AAV7UQK5"/>
<evidence type="ECO:0000313" key="3">
    <source>
        <dbReference type="Proteomes" id="UP001066276"/>
    </source>
</evidence>
<keyword evidence="3" id="KW-1185">Reference proteome</keyword>
<name>A0AAV7UQK5_PLEWA</name>
<feature type="compositionally biased region" description="Basic and acidic residues" evidence="1">
    <location>
        <begin position="46"/>
        <end position="56"/>
    </location>
</feature>
<accession>A0AAV7UQK5</accession>
<sequence>MSRRQFPPIPSSVLKDAKGPESTGTVKQDSEVDLDKCHKPLQKPALPKERLKEERRSRRRKGIKSLKVGTTIDPSSAKLFPEDPDAFKNECSEARPFDTLGVPPGLHQLALHFLTTGREADGITSGTSTCMGKDNITDRKTIPCHLEFIDLFPDVGSIAY</sequence>
<reference evidence="2" key="1">
    <citation type="journal article" date="2022" name="bioRxiv">
        <title>Sequencing and chromosome-scale assembly of the giantPleurodeles waltlgenome.</title>
        <authorList>
            <person name="Brown T."/>
            <person name="Elewa A."/>
            <person name="Iarovenko S."/>
            <person name="Subramanian E."/>
            <person name="Araus A.J."/>
            <person name="Petzold A."/>
            <person name="Susuki M."/>
            <person name="Suzuki K.-i.T."/>
            <person name="Hayashi T."/>
            <person name="Toyoda A."/>
            <person name="Oliveira C."/>
            <person name="Osipova E."/>
            <person name="Leigh N.D."/>
            <person name="Simon A."/>
            <person name="Yun M.H."/>
        </authorList>
    </citation>
    <scope>NUCLEOTIDE SEQUENCE</scope>
    <source>
        <strain evidence="2">20211129_DDA</strain>
        <tissue evidence="2">Liver</tissue>
    </source>
</reference>
<proteinExistence type="predicted"/>
<evidence type="ECO:0000313" key="2">
    <source>
        <dbReference type="EMBL" id="KAJ1191317.1"/>
    </source>
</evidence>
<gene>
    <name evidence="2" type="ORF">NDU88_000633</name>
</gene>
<dbReference type="Proteomes" id="UP001066276">
    <property type="component" value="Chromosome 2_2"/>
</dbReference>
<feature type="compositionally biased region" description="Basic and acidic residues" evidence="1">
    <location>
        <begin position="28"/>
        <end position="38"/>
    </location>
</feature>
<dbReference type="EMBL" id="JANPWB010000004">
    <property type="protein sequence ID" value="KAJ1191317.1"/>
    <property type="molecule type" value="Genomic_DNA"/>
</dbReference>
<comment type="caution">
    <text evidence="2">The sequence shown here is derived from an EMBL/GenBank/DDBJ whole genome shotgun (WGS) entry which is preliminary data.</text>
</comment>
<protein>
    <submittedName>
        <fullName evidence="2">Uncharacterized protein</fullName>
    </submittedName>
</protein>
<evidence type="ECO:0000256" key="1">
    <source>
        <dbReference type="SAM" id="MobiDB-lite"/>
    </source>
</evidence>